<dbReference type="AlphaFoldDB" id="D3BJ55"/>
<evidence type="ECO:0000256" key="4">
    <source>
        <dbReference type="SAM" id="Coils"/>
    </source>
</evidence>
<dbReference type="GO" id="GO:0003677">
    <property type="term" value="F:DNA binding"/>
    <property type="evidence" value="ECO:0007669"/>
    <property type="project" value="UniProtKB-KW"/>
</dbReference>
<feature type="compositionally biased region" description="Polar residues" evidence="5">
    <location>
        <begin position="306"/>
        <end position="326"/>
    </location>
</feature>
<feature type="region of interest" description="Disordered" evidence="5">
    <location>
        <begin position="1"/>
        <end position="123"/>
    </location>
</feature>
<feature type="domain" description="GCF C-terminal" evidence="6">
    <location>
        <begin position="660"/>
        <end position="784"/>
    </location>
</feature>
<feature type="compositionally biased region" description="Acidic residues" evidence="5">
    <location>
        <begin position="618"/>
        <end position="631"/>
    </location>
</feature>
<feature type="compositionally biased region" description="Basic and acidic residues" evidence="5">
    <location>
        <begin position="550"/>
        <end position="567"/>
    </location>
</feature>
<dbReference type="GO" id="GO:0000398">
    <property type="term" value="P:mRNA splicing, via spliceosome"/>
    <property type="evidence" value="ECO:0007669"/>
    <property type="project" value="InterPro"/>
</dbReference>
<evidence type="ECO:0000313" key="7">
    <source>
        <dbReference type="EMBL" id="EFA77935.1"/>
    </source>
</evidence>
<comment type="caution">
    <text evidence="7">The sequence shown here is derived from an EMBL/GenBank/DDBJ whole genome shotgun (WGS) entry which is preliminary data.</text>
</comment>
<dbReference type="GO" id="GO:0005634">
    <property type="term" value="C:nucleus"/>
    <property type="evidence" value="ECO:0007669"/>
    <property type="project" value="UniProtKB-SubCell"/>
</dbReference>
<feature type="compositionally biased region" description="Low complexity" evidence="5">
    <location>
        <begin position="578"/>
        <end position="589"/>
    </location>
</feature>
<feature type="compositionally biased region" description="Low complexity" evidence="5">
    <location>
        <begin position="327"/>
        <end position="343"/>
    </location>
</feature>
<evidence type="ECO:0000256" key="3">
    <source>
        <dbReference type="ARBA" id="ARBA00023242"/>
    </source>
</evidence>
<evidence type="ECO:0000256" key="2">
    <source>
        <dbReference type="ARBA" id="ARBA00010801"/>
    </source>
</evidence>
<dbReference type="InterPro" id="IPR012890">
    <property type="entry name" value="GCFC2-like"/>
</dbReference>
<keyword evidence="3" id="KW-0539">Nucleus</keyword>
<dbReference type="Pfam" id="PF07842">
    <property type="entry name" value="GCFC"/>
    <property type="match status" value="1"/>
</dbReference>
<feature type="coiled-coil region" evidence="4">
    <location>
        <begin position="427"/>
        <end position="461"/>
    </location>
</feature>
<dbReference type="PANTHER" id="PTHR12214">
    <property type="entry name" value="GC-RICH SEQUENCE DNA-BINDING FACTOR"/>
    <property type="match status" value="1"/>
</dbReference>
<keyword evidence="7" id="KW-0238">DNA-binding</keyword>
<dbReference type="InterPro" id="IPR022783">
    <property type="entry name" value="GCFC_dom"/>
</dbReference>
<feature type="compositionally biased region" description="Low complexity" evidence="5">
    <location>
        <begin position="112"/>
        <end position="121"/>
    </location>
</feature>
<dbReference type="InParanoid" id="D3BJ55"/>
<feature type="compositionally biased region" description="Acidic residues" evidence="5">
    <location>
        <begin position="344"/>
        <end position="353"/>
    </location>
</feature>
<comment type="similarity">
    <text evidence="2">Belongs to the GCF family.</text>
</comment>
<dbReference type="PANTHER" id="PTHR12214:SF0">
    <property type="entry name" value="LD29489P"/>
    <property type="match status" value="1"/>
</dbReference>
<sequence length="908" mass="104864">MLFQSSRNKKQIRRKTRDEDDQQDENEQNQQQQQQKENDNNNSSAMNIEPITSSTKNIDINDVNNNSNSTNIEKNKSATVITKKKQQTTTTKKKSRLLSFGDDEDTSHDNGNDSGSNSDGNKQSVYSLQNQTLKKSQFSRASSDLAVNATHSSPIGEYTSEKLDLLRRDTSIRRTTNIGNQQENQQDIEIKNIIDLEDEYNGNQSSSQLPTFEQIKAAREKRQRMREGKDTATTSESSSSSNNISNQDDFIPLSTTISTARKDKNKDTRVKDKDDEEDDDDDDEEDVINTSKKDKNRIHFGDPGKSATSRFGNDENNYTNTIETGTSSSNKNNNSNKNILINNNDDDYDEEDDEELQRWQFDLMKKGGGIKENITIDSQLRKHQQDLLLQGGSSSSPVQQQQSIVNIVNGNGYSFIDSITKDISVALETLDEVHSNHRSELKRVENALLDAEETIKEIESKQHVDDDQLGYLYEFQSFINNMTGCLDEKIPLIEEYEYRLIDLEKDHAYALRKQINDHIKDLANTIEQQAQYDPLDATTAINSNNNDVDEFGRDRSYYENSSREKRMLLVQSKRKQQRNNNNNNNSGGNDNELESMEIDGSNNNNNSKNNNNSYSYEDLSDEEELFDDEDETHYREEKEKIEESLKSVLDDVDEDYCNISNIKERFQHWKIKDNSSYKKVHVSYILPALFAPFVRLQLIDWNPLHNINFDTLKWYTDLSDYGMINHKLDDDDPDANLIPKLIIKLVIPKVEEYTTFIWNPFSRKQTNNLKYTIEEIQVYLEDANDLLIISNKLFMTLAHSVDTLILPVVKDETVEDGNELIDFSKYMFKRCLRLLSAVSVCSSWLDRDNMVRLVLKDIFRSKLIPFVIVKPNNLKEQYVNEIFNCFSTSCLQKLQYSKENFIVELFQK</sequence>
<name>D3BJ55_HETP5</name>
<reference evidence="7 8" key="1">
    <citation type="journal article" date="2011" name="Genome Res.">
        <title>Phylogeny-wide analysis of social amoeba genomes highlights ancient origins for complex intercellular communication.</title>
        <authorList>
            <person name="Heidel A.J."/>
            <person name="Lawal H.M."/>
            <person name="Felder M."/>
            <person name="Schilde C."/>
            <person name="Helps N.R."/>
            <person name="Tunggal B."/>
            <person name="Rivero F."/>
            <person name="John U."/>
            <person name="Schleicher M."/>
            <person name="Eichinger L."/>
            <person name="Platzer M."/>
            <person name="Noegel A.A."/>
            <person name="Schaap P."/>
            <person name="Gloeckner G."/>
        </authorList>
    </citation>
    <scope>NUCLEOTIDE SEQUENCE [LARGE SCALE GENOMIC DNA]</scope>
    <source>
        <strain evidence="8">ATCC 26659 / Pp 5 / PN500</strain>
    </source>
</reference>
<feature type="compositionally biased region" description="Polar residues" evidence="5">
    <location>
        <begin position="43"/>
        <end position="54"/>
    </location>
</feature>
<feature type="compositionally biased region" description="Basic and acidic residues" evidence="5">
    <location>
        <begin position="218"/>
        <end position="230"/>
    </location>
</feature>
<accession>D3BJ55</accession>
<keyword evidence="4" id="KW-0175">Coiled coil</keyword>
<feature type="compositionally biased region" description="Basic residues" evidence="5">
    <location>
        <begin position="82"/>
        <end position="96"/>
    </location>
</feature>
<comment type="subcellular location">
    <subcellularLocation>
        <location evidence="1">Nucleus</location>
    </subcellularLocation>
</comment>
<dbReference type="RefSeq" id="XP_020430063.1">
    <property type="nucleotide sequence ID" value="XM_020579388.1"/>
</dbReference>
<gene>
    <name evidence="7" type="ORF">PPL_08580</name>
</gene>
<evidence type="ECO:0000313" key="8">
    <source>
        <dbReference type="Proteomes" id="UP000001396"/>
    </source>
</evidence>
<feature type="compositionally biased region" description="Acidic residues" evidence="5">
    <location>
        <begin position="274"/>
        <end position="287"/>
    </location>
</feature>
<evidence type="ECO:0000259" key="6">
    <source>
        <dbReference type="Pfam" id="PF07842"/>
    </source>
</evidence>
<evidence type="ECO:0000256" key="1">
    <source>
        <dbReference type="ARBA" id="ARBA00004123"/>
    </source>
</evidence>
<feature type="compositionally biased region" description="Low complexity" evidence="5">
    <location>
        <begin position="601"/>
        <end position="617"/>
    </location>
</feature>
<dbReference type="Proteomes" id="UP000001396">
    <property type="component" value="Unassembled WGS sequence"/>
</dbReference>
<feature type="compositionally biased region" description="Basic and acidic residues" evidence="5">
    <location>
        <begin position="291"/>
        <end position="302"/>
    </location>
</feature>
<organism evidence="7 8">
    <name type="scientific">Heterostelium pallidum (strain ATCC 26659 / Pp 5 / PN500)</name>
    <name type="common">Cellular slime mold</name>
    <name type="synonym">Polysphondylium pallidum</name>
    <dbReference type="NCBI Taxonomy" id="670386"/>
    <lineage>
        <taxon>Eukaryota</taxon>
        <taxon>Amoebozoa</taxon>
        <taxon>Evosea</taxon>
        <taxon>Eumycetozoa</taxon>
        <taxon>Dictyostelia</taxon>
        <taxon>Acytosteliales</taxon>
        <taxon>Acytosteliaceae</taxon>
        <taxon>Heterostelium</taxon>
    </lineage>
</organism>
<evidence type="ECO:0000256" key="5">
    <source>
        <dbReference type="SAM" id="MobiDB-lite"/>
    </source>
</evidence>
<dbReference type="OMA" id="MKNICLW"/>
<dbReference type="STRING" id="670386.D3BJ55"/>
<keyword evidence="8" id="KW-1185">Reference proteome</keyword>
<protein>
    <submittedName>
        <fullName evidence="7">GC-rich sequence DNA-binding factor-like protein</fullName>
    </submittedName>
</protein>
<proteinExistence type="inferred from homology"/>
<feature type="compositionally biased region" description="Low complexity" evidence="5">
    <location>
        <begin position="235"/>
        <end position="246"/>
    </location>
</feature>
<feature type="region of interest" description="Disordered" evidence="5">
    <location>
        <begin position="218"/>
        <end position="353"/>
    </location>
</feature>
<dbReference type="GeneID" id="31364059"/>
<feature type="compositionally biased region" description="Basic and acidic residues" evidence="5">
    <location>
        <begin position="260"/>
        <end position="273"/>
    </location>
</feature>
<dbReference type="EMBL" id="ADBJ01000038">
    <property type="protein sequence ID" value="EFA77935.1"/>
    <property type="molecule type" value="Genomic_DNA"/>
</dbReference>
<feature type="compositionally biased region" description="Low complexity" evidence="5">
    <location>
        <begin position="55"/>
        <end position="72"/>
    </location>
</feature>
<feature type="region of interest" description="Disordered" evidence="5">
    <location>
        <begin position="536"/>
        <end position="639"/>
    </location>
</feature>